<dbReference type="InterPro" id="IPR012902">
    <property type="entry name" value="N_methyl_site"/>
</dbReference>
<evidence type="ECO:0000313" key="2">
    <source>
        <dbReference type="Proteomes" id="UP001207582"/>
    </source>
</evidence>
<proteinExistence type="predicted"/>
<keyword evidence="2" id="KW-1185">Reference proteome</keyword>
<evidence type="ECO:0000313" key="1">
    <source>
        <dbReference type="EMBL" id="MCW3783539.1"/>
    </source>
</evidence>
<organism evidence="1 2">
    <name type="scientific">Defluviimonas salinarum</name>
    <dbReference type="NCBI Taxonomy" id="2992147"/>
    <lineage>
        <taxon>Bacteria</taxon>
        <taxon>Pseudomonadati</taxon>
        <taxon>Pseudomonadota</taxon>
        <taxon>Alphaproteobacteria</taxon>
        <taxon>Rhodobacterales</taxon>
        <taxon>Paracoccaceae</taxon>
        <taxon>Albidovulum</taxon>
    </lineage>
</organism>
<sequence length="125" mass="13037">MISRSESLARSDAGFTLMETLVVLAILSLILGASVATLRPGAPQLALEKRAAGVIREAASLRRQAIAEAAPRRIEVETCHGARQSVAFFPDGTAAGPDLCLAEGDRELLLMLDPMTGTLAPGEGP</sequence>
<dbReference type="NCBIfam" id="TIGR02532">
    <property type="entry name" value="IV_pilin_GFxxxE"/>
    <property type="match status" value="1"/>
</dbReference>
<comment type="caution">
    <text evidence="1">The sequence shown here is derived from an EMBL/GenBank/DDBJ whole genome shotgun (WGS) entry which is preliminary data.</text>
</comment>
<protein>
    <submittedName>
        <fullName evidence="1">Prepilin-type N-terminal cleavage/methylation domain-containing protein</fullName>
    </submittedName>
</protein>
<accession>A0ABT3J797</accession>
<reference evidence="1 2" key="1">
    <citation type="submission" date="2022-10" db="EMBL/GenBank/DDBJ databases">
        <title>Defluviimonas sp. CAU 1641 isolated from mud.</title>
        <authorList>
            <person name="Kim W."/>
        </authorList>
    </citation>
    <scope>NUCLEOTIDE SEQUENCE [LARGE SCALE GENOMIC DNA]</scope>
    <source>
        <strain evidence="1 2">CAU 1641</strain>
    </source>
</reference>
<dbReference type="RefSeq" id="WP_264772985.1">
    <property type="nucleotide sequence ID" value="NZ_JAPDOG010000021.1"/>
</dbReference>
<gene>
    <name evidence="1" type="ORF">OM960_18530</name>
</gene>
<dbReference type="Pfam" id="PF07963">
    <property type="entry name" value="N_methyl"/>
    <property type="match status" value="1"/>
</dbReference>
<dbReference type="Proteomes" id="UP001207582">
    <property type="component" value="Unassembled WGS sequence"/>
</dbReference>
<dbReference type="EMBL" id="JAPDOG010000021">
    <property type="protein sequence ID" value="MCW3783539.1"/>
    <property type="molecule type" value="Genomic_DNA"/>
</dbReference>
<name>A0ABT3J797_9RHOB</name>